<evidence type="ECO:0000313" key="2">
    <source>
        <dbReference type="EMBL" id="SKC70795.1"/>
    </source>
</evidence>
<proteinExistence type="predicted"/>
<dbReference type="Proteomes" id="UP000189777">
    <property type="component" value="Unassembled WGS sequence"/>
</dbReference>
<dbReference type="STRING" id="526729.SAMN04324258_2817"/>
<evidence type="ECO:0000313" key="3">
    <source>
        <dbReference type="Proteomes" id="UP000189777"/>
    </source>
</evidence>
<protein>
    <submittedName>
        <fullName evidence="2">Uncharacterized protein</fullName>
    </submittedName>
</protein>
<keyword evidence="3" id="KW-1185">Reference proteome</keyword>
<dbReference type="RefSeq" id="WP_079575125.1">
    <property type="nucleotide sequence ID" value="NZ_FUZQ01000005.1"/>
</dbReference>
<reference evidence="2 3" key="1">
    <citation type="submission" date="2017-02" db="EMBL/GenBank/DDBJ databases">
        <authorList>
            <person name="Peterson S.W."/>
        </authorList>
    </citation>
    <scope>NUCLEOTIDE SEQUENCE [LARGE SCALE GENOMIC DNA]</scope>
    <source>
        <strain evidence="2 3">DSM 21481</strain>
    </source>
</reference>
<name>A0A1T5L520_9MICO</name>
<sequence>MITREELDRRSGAADGGDERTLPLLTLAEFFDGNDDEESLAPNQWGDGRPPLADVRQRLEHLAARDGVAWVRVELHEESVEDDAGWIAAEAVAVCTTLVPEEVEDLVGADELQADGVVEGYVYPEDWFSEIPEVPEGYRVLSLVWD</sequence>
<gene>
    <name evidence="2" type="ORF">SAMN04324258_2817</name>
</gene>
<organism evidence="2 3">
    <name type="scientific">Krasilnikoviella flava</name>
    <dbReference type="NCBI Taxonomy" id="526729"/>
    <lineage>
        <taxon>Bacteria</taxon>
        <taxon>Bacillati</taxon>
        <taxon>Actinomycetota</taxon>
        <taxon>Actinomycetes</taxon>
        <taxon>Micrococcales</taxon>
        <taxon>Promicromonosporaceae</taxon>
        <taxon>Krasilnikoviella</taxon>
    </lineage>
</organism>
<dbReference type="EMBL" id="FUZQ01000005">
    <property type="protein sequence ID" value="SKC70795.1"/>
    <property type="molecule type" value="Genomic_DNA"/>
</dbReference>
<accession>A0A1T5L520</accession>
<dbReference type="AlphaFoldDB" id="A0A1T5L520"/>
<feature type="region of interest" description="Disordered" evidence="1">
    <location>
        <begin position="1"/>
        <end position="20"/>
    </location>
</feature>
<evidence type="ECO:0000256" key="1">
    <source>
        <dbReference type="SAM" id="MobiDB-lite"/>
    </source>
</evidence>